<dbReference type="RefSeq" id="WP_131330103.1">
    <property type="nucleotide sequence ID" value="NZ_CP044016.1"/>
</dbReference>
<dbReference type="Gene3D" id="3.90.550.10">
    <property type="entry name" value="Spore Coat Polysaccharide Biosynthesis Protein SpsA, Chain A"/>
    <property type="match status" value="1"/>
</dbReference>
<feature type="domain" description="Glycosyltransferase 2-like" evidence="1">
    <location>
        <begin position="7"/>
        <end position="114"/>
    </location>
</feature>
<evidence type="ECO:0000313" key="2">
    <source>
        <dbReference type="EMBL" id="QES89157.1"/>
    </source>
</evidence>
<dbReference type="CDD" id="cd04196">
    <property type="entry name" value="GT_2_like_d"/>
    <property type="match status" value="1"/>
</dbReference>
<dbReference type="Pfam" id="PF00535">
    <property type="entry name" value="Glycos_transf_2"/>
    <property type="match status" value="1"/>
</dbReference>
<proteinExistence type="predicted"/>
<dbReference type="GO" id="GO:0016758">
    <property type="term" value="F:hexosyltransferase activity"/>
    <property type="evidence" value="ECO:0007669"/>
    <property type="project" value="UniProtKB-ARBA"/>
</dbReference>
<evidence type="ECO:0000313" key="3">
    <source>
        <dbReference type="Proteomes" id="UP000292424"/>
    </source>
</evidence>
<dbReference type="KEGG" id="arac:E0W69_010955"/>
<reference evidence="2 3" key="1">
    <citation type="submission" date="2019-09" db="EMBL/GenBank/DDBJ databases">
        <title>Complete genome sequence of Arachidicoccus sp. B3-10 isolated from apple orchard soil.</title>
        <authorList>
            <person name="Kim H.S."/>
            <person name="Han K.-I."/>
            <person name="Suh M.K."/>
            <person name="Lee K.C."/>
            <person name="Eom M.K."/>
            <person name="Kim J.-S."/>
            <person name="Kang S.W."/>
            <person name="Sin Y."/>
            <person name="Lee J.-S."/>
        </authorList>
    </citation>
    <scope>NUCLEOTIDE SEQUENCE [LARGE SCALE GENOMIC DNA]</scope>
    <source>
        <strain evidence="2 3">B3-10</strain>
    </source>
</reference>
<dbReference type="EMBL" id="CP044016">
    <property type="protein sequence ID" value="QES89157.1"/>
    <property type="molecule type" value="Genomic_DNA"/>
</dbReference>
<dbReference type="PANTHER" id="PTHR22916:SF3">
    <property type="entry name" value="UDP-GLCNAC:BETAGAL BETA-1,3-N-ACETYLGLUCOSAMINYLTRANSFERASE-LIKE PROTEIN 1"/>
    <property type="match status" value="1"/>
</dbReference>
<protein>
    <submittedName>
        <fullName evidence="2">Glycosyltransferase family 2 protein</fullName>
    </submittedName>
</protein>
<dbReference type="Proteomes" id="UP000292424">
    <property type="component" value="Chromosome"/>
</dbReference>
<evidence type="ECO:0000259" key="1">
    <source>
        <dbReference type="Pfam" id="PF00535"/>
    </source>
</evidence>
<dbReference type="OrthoDB" id="9802649at2"/>
<dbReference type="PANTHER" id="PTHR22916">
    <property type="entry name" value="GLYCOSYLTRANSFERASE"/>
    <property type="match status" value="1"/>
</dbReference>
<dbReference type="InterPro" id="IPR001173">
    <property type="entry name" value="Glyco_trans_2-like"/>
</dbReference>
<name>A0A5P2G1W0_9BACT</name>
<accession>A0A5P2G1W0</accession>
<gene>
    <name evidence="2" type="ORF">E0W69_010955</name>
</gene>
<dbReference type="SUPFAM" id="SSF53448">
    <property type="entry name" value="Nucleotide-diphospho-sugar transferases"/>
    <property type="match status" value="1"/>
</dbReference>
<organism evidence="2 3">
    <name type="scientific">Rhizosphaericola mali</name>
    <dbReference type="NCBI Taxonomy" id="2545455"/>
    <lineage>
        <taxon>Bacteria</taxon>
        <taxon>Pseudomonadati</taxon>
        <taxon>Bacteroidota</taxon>
        <taxon>Chitinophagia</taxon>
        <taxon>Chitinophagales</taxon>
        <taxon>Chitinophagaceae</taxon>
        <taxon>Rhizosphaericola</taxon>
    </lineage>
</organism>
<keyword evidence="2" id="KW-0808">Transferase</keyword>
<sequence length="287" mass="33246">MKAEIEILLSTYNGEKYLEQQIESILSQTYGNFVLTIKDDFSTDGTMAIIQKYINKYPAKIRQFIDPKYKKNMGSTFSFGRLMQQSEGKYLMLCDQDDVWMENKVEISLNKLKEVEAKNPNKPAMVFTDMIEVDKELKTINDSFIKHQKLSPKVIKAPTKVLAMNVVAGCTTIFNRACINVILPFPSTKVIHDHWMAINVSHYGIVEFLDVPTLYYRQHSANVVGANNVGMKYYLSKVFSPVKQMQLYNDLIINLNFKINVMQFIYYKTWFNIKRLFQPNNGNPVIK</sequence>
<dbReference type="InterPro" id="IPR029044">
    <property type="entry name" value="Nucleotide-diphossugar_trans"/>
</dbReference>
<keyword evidence="3" id="KW-1185">Reference proteome</keyword>
<dbReference type="AlphaFoldDB" id="A0A5P2G1W0"/>